<dbReference type="Proteomes" id="UP000037507">
    <property type="component" value="Unassembled WGS sequence"/>
</dbReference>
<evidence type="ECO:0000313" key="2">
    <source>
        <dbReference type="Proteomes" id="UP000037507"/>
    </source>
</evidence>
<sequence length="80" mass="9291">MSSSTLNDEEPQGNALFGLDLFVVFQWGDLHLRTLQGLQVLHFTFESDFMSETISKRETIYRLKLLFARFLCVIVSRGLY</sequence>
<gene>
    <name evidence="1" type="ORF">H663_019800</name>
</gene>
<proteinExistence type="predicted"/>
<dbReference type="AlphaFoldDB" id="A0A2T7U8J7"/>
<reference evidence="1" key="1">
    <citation type="submission" date="2017-04" db="EMBL/GenBank/DDBJ databases">
        <title>Unexpected and diverse lifestyles within the genus Limnohabitans.</title>
        <authorList>
            <person name="Kasalicky V."/>
            <person name="Mehrshad M."/>
            <person name="Andrei S.-A."/>
            <person name="Salcher M."/>
            <person name="Kratochvilova H."/>
            <person name="Simek K."/>
            <person name="Ghai R."/>
        </authorList>
    </citation>
    <scope>NUCLEOTIDE SEQUENCE [LARGE SCALE GENOMIC DNA]</scope>
    <source>
        <strain evidence="1">II-D5</strain>
    </source>
</reference>
<accession>A0A2T7U8J7</accession>
<organism evidence="1 2">
    <name type="scientific">Limnohabitans planktonicus II-D5</name>
    <dbReference type="NCBI Taxonomy" id="1293045"/>
    <lineage>
        <taxon>Bacteria</taxon>
        <taxon>Pseudomonadati</taxon>
        <taxon>Pseudomonadota</taxon>
        <taxon>Betaproteobacteria</taxon>
        <taxon>Burkholderiales</taxon>
        <taxon>Comamonadaceae</taxon>
        <taxon>Limnohabitans</taxon>
    </lineage>
</organism>
<keyword evidence="2" id="KW-1185">Reference proteome</keyword>
<name>A0A2T7U8J7_9BURK</name>
<protein>
    <submittedName>
        <fullName evidence="1">Uncharacterized protein</fullName>
    </submittedName>
</protein>
<dbReference type="EMBL" id="LFYT02000048">
    <property type="protein sequence ID" value="PVE40961.1"/>
    <property type="molecule type" value="Genomic_DNA"/>
</dbReference>
<evidence type="ECO:0000313" key="1">
    <source>
        <dbReference type="EMBL" id="PVE40961.1"/>
    </source>
</evidence>
<comment type="caution">
    <text evidence="1">The sequence shown here is derived from an EMBL/GenBank/DDBJ whole genome shotgun (WGS) entry which is preliminary data.</text>
</comment>